<reference evidence="1 2" key="1">
    <citation type="journal article" date="2016" name="Sci. Rep.">
        <title>The Dendrobium catenatum Lindl. genome sequence provides insights into polysaccharide synthase, floral development and adaptive evolution.</title>
        <authorList>
            <person name="Zhang G.Q."/>
            <person name="Xu Q."/>
            <person name="Bian C."/>
            <person name="Tsai W.C."/>
            <person name="Yeh C.M."/>
            <person name="Liu K.W."/>
            <person name="Yoshida K."/>
            <person name="Zhang L.S."/>
            <person name="Chang S.B."/>
            <person name="Chen F."/>
            <person name="Shi Y."/>
            <person name="Su Y.Y."/>
            <person name="Zhang Y.Q."/>
            <person name="Chen L.J."/>
            <person name="Yin Y."/>
            <person name="Lin M."/>
            <person name="Huang H."/>
            <person name="Deng H."/>
            <person name="Wang Z.W."/>
            <person name="Zhu S.L."/>
            <person name="Zhao X."/>
            <person name="Deng C."/>
            <person name="Niu S.C."/>
            <person name="Huang J."/>
            <person name="Wang M."/>
            <person name="Liu G.H."/>
            <person name="Yang H.J."/>
            <person name="Xiao X.J."/>
            <person name="Hsiao Y.Y."/>
            <person name="Wu W.L."/>
            <person name="Chen Y.Y."/>
            <person name="Mitsuda N."/>
            <person name="Ohme-Takagi M."/>
            <person name="Luo Y.B."/>
            <person name="Van de Peer Y."/>
            <person name="Liu Z.J."/>
        </authorList>
    </citation>
    <scope>NUCLEOTIDE SEQUENCE [LARGE SCALE GENOMIC DNA]</scope>
    <source>
        <tissue evidence="1">The whole plant</tissue>
    </source>
</reference>
<evidence type="ECO:0000313" key="2">
    <source>
        <dbReference type="Proteomes" id="UP000233837"/>
    </source>
</evidence>
<name>A0A2I0VE21_9ASPA</name>
<reference evidence="1 2" key="2">
    <citation type="journal article" date="2017" name="Nature">
        <title>The Apostasia genome and the evolution of orchids.</title>
        <authorList>
            <person name="Zhang G.Q."/>
            <person name="Liu K.W."/>
            <person name="Li Z."/>
            <person name="Lohaus R."/>
            <person name="Hsiao Y.Y."/>
            <person name="Niu S.C."/>
            <person name="Wang J.Y."/>
            <person name="Lin Y.C."/>
            <person name="Xu Q."/>
            <person name="Chen L.J."/>
            <person name="Yoshida K."/>
            <person name="Fujiwara S."/>
            <person name="Wang Z.W."/>
            <person name="Zhang Y.Q."/>
            <person name="Mitsuda N."/>
            <person name="Wang M."/>
            <person name="Liu G.H."/>
            <person name="Pecoraro L."/>
            <person name="Huang H.X."/>
            <person name="Xiao X.J."/>
            <person name="Lin M."/>
            <person name="Wu X.Y."/>
            <person name="Wu W.L."/>
            <person name="Chen Y.Y."/>
            <person name="Chang S.B."/>
            <person name="Sakamoto S."/>
            <person name="Ohme-Takagi M."/>
            <person name="Yagi M."/>
            <person name="Zeng S.J."/>
            <person name="Shen C.Y."/>
            <person name="Yeh C.M."/>
            <person name="Luo Y.B."/>
            <person name="Tsai W.C."/>
            <person name="Van de Peer Y."/>
            <person name="Liu Z.J."/>
        </authorList>
    </citation>
    <scope>NUCLEOTIDE SEQUENCE [LARGE SCALE GENOMIC DNA]</scope>
    <source>
        <tissue evidence="1">The whole plant</tissue>
    </source>
</reference>
<organism evidence="1 2">
    <name type="scientific">Dendrobium catenatum</name>
    <dbReference type="NCBI Taxonomy" id="906689"/>
    <lineage>
        <taxon>Eukaryota</taxon>
        <taxon>Viridiplantae</taxon>
        <taxon>Streptophyta</taxon>
        <taxon>Embryophyta</taxon>
        <taxon>Tracheophyta</taxon>
        <taxon>Spermatophyta</taxon>
        <taxon>Magnoliopsida</taxon>
        <taxon>Liliopsida</taxon>
        <taxon>Asparagales</taxon>
        <taxon>Orchidaceae</taxon>
        <taxon>Epidendroideae</taxon>
        <taxon>Malaxideae</taxon>
        <taxon>Dendrobiinae</taxon>
        <taxon>Dendrobium</taxon>
    </lineage>
</organism>
<keyword evidence="2" id="KW-1185">Reference proteome</keyword>
<gene>
    <name evidence="1" type="ORF">MA16_Dca028069</name>
</gene>
<dbReference type="AlphaFoldDB" id="A0A2I0VE21"/>
<dbReference type="Proteomes" id="UP000233837">
    <property type="component" value="Unassembled WGS sequence"/>
</dbReference>
<protein>
    <submittedName>
        <fullName evidence="1">Uncharacterized protein</fullName>
    </submittedName>
</protein>
<sequence>MVSVGALAVVERGVRGCSSDGGLLACEVNSLLVLSEPCILTKNVAPLMVVERSHSFGSIKDLSPGFQVGGSLVNLEVTDVHNACVDVPVNLIEPQALVFHVRNNSGMDVRKHIDWLHVSSDSESFSSSESSGADDPSNPFALFRDTLVVSVASRSKACGRDIHGQ</sequence>
<dbReference type="EMBL" id="KZ504623">
    <property type="protein sequence ID" value="PKU61657.1"/>
    <property type="molecule type" value="Genomic_DNA"/>
</dbReference>
<evidence type="ECO:0000313" key="1">
    <source>
        <dbReference type="EMBL" id="PKU61657.1"/>
    </source>
</evidence>
<accession>A0A2I0VE21</accession>
<proteinExistence type="predicted"/>